<dbReference type="Proteomes" id="UP001165405">
    <property type="component" value="Unassembled WGS sequence"/>
</dbReference>
<accession>A0AA41UAP9</accession>
<proteinExistence type="predicted"/>
<name>A0AA41UAP9_9MICO</name>
<comment type="caution">
    <text evidence="1">The sequence shown here is derived from an EMBL/GenBank/DDBJ whole genome shotgun (WGS) entry which is preliminary data.</text>
</comment>
<reference evidence="1" key="1">
    <citation type="submission" date="2022-01" db="EMBL/GenBank/DDBJ databases">
        <title>Antribacter sp. nov., isolated from Guizhou of China.</title>
        <authorList>
            <person name="Chengliang C."/>
            <person name="Ya Z."/>
        </authorList>
    </citation>
    <scope>NUCLEOTIDE SEQUENCE</scope>
    <source>
        <strain evidence="1">KLBMP 9083</strain>
    </source>
</reference>
<dbReference type="AlphaFoldDB" id="A0AA41UAP9"/>
<dbReference type="EMBL" id="JAKGSG010000020">
    <property type="protein sequence ID" value="MCF4120344.1"/>
    <property type="molecule type" value="Genomic_DNA"/>
</dbReference>
<organism evidence="1 2">
    <name type="scientific">Antribacter soli</name>
    <dbReference type="NCBI Taxonomy" id="2910976"/>
    <lineage>
        <taxon>Bacteria</taxon>
        <taxon>Bacillati</taxon>
        <taxon>Actinomycetota</taxon>
        <taxon>Actinomycetes</taxon>
        <taxon>Micrococcales</taxon>
        <taxon>Promicromonosporaceae</taxon>
        <taxon>Antribacter</taxon>
    </lineage>
</organism>
<dbReference type="RefSeq" id="WP_236088116.1">
    <property type="nucleotide sequence ID" value="NZ_JAKGSG010000020.1"/>
</dbReference>
<evidence type="ECO:0000313" key="2">
    <source>
        <dbReference type="Proteomes" id="UP001165405"/>
    </source>
</evidence>
<evidence type="ECO:0000313" key="1">
    <source>
        <dbReference type="EMBL" id="MCF4120344.1"/>
    </source>
</evidence>
<protein>
    <submittedName>
        <fullName evidence="1">Uncharacterized protein</fullName>
    </submittedName>
</protein>
<keyword evidence="2" id="KW-1185">Reference proteome</keyword>
<sequence length="207" mass="22591">MTDVTGPSVASARRRAPVPLHPDLESAWLAELASAPGPGLPHQLHVRGTGRHGWLHECGAVAALAPLFRTPVHLDGGITGFRNLGGPVAARLLEVLPEEFLATERQNDGPTIGAALRTVAAHADDVVAHGYLVSPRRCDERVTVEGVLVRAPRDLRVFRTHDDGCECDELVAHAEALGIDDARCRPHEITPWFKTGGEDPWWRLWWD</sequence>
<gene>
    <name evidence="1" type="ORF">L1785_05060</name>
</gene>